<evidence type="ECO:0000313" key="2">
    <source>
        <dbReference type="EMBL" id="GMG54910.1"/>
    </source>
</evidence>
<protein>
    <submittedName>
        <fullName evidence="2">Unnamed protein product</fullName>
    </submittedName>
</protein>
<keyword evidence="3" id="KW-1185">Reference proteome</keyword>
<feature type="compositionally biased region" description="Acidic residues" evidence="1">
    <location>
        <begin position="189"/>
        <end position="218"/>
    </location>
</feature>
<dbReference type="Proteomes" id="UP001165063">
    <property type="component" value="Unassembled WGS sequence"/>
</dbReference>
<comment type="caution">
    <text evidence="2">The sequence shown here is derived from an EMBL/GenBank/DDBJ whole genome shotgun (WGS) entry which is preliminary data.</text>
</comment>
<gene>
    <name evidence="2" type="ORF">Amon01_000749200</name>
</gene>
<proteinExistence type="predicted"/>
<evidence type="ECO:0000313" key="3">
    <source>
        <dbReference type="Proteomes" id="UP001165063"/>
    </source>
</evidence>
<sequence>MEDVLEIEKLMYSDKMNELRKVEKKEARRELRKFEKTAAQNDTYDDAVSASDESDTNSNSTRRRSSVISRTTSNDYISNRSAGTIVSRDTINTDFATSRSVSVDPNGTSEELEHMTKLNISENQVDTTAETNTTRLSTTVATVSDTQREDQTKSRITEISEVSEKTEDEDEGGVVDLFNTQNLLRFQGDESEGGDNDDDDDDDDDLAIPMEEDEEDSE</sequence>
<feature type="region of interest" description="Disordered" evidence="1">
    <location>
        <begin position="33"/>
        <end position="72"/>
    </location>
</feature>
<organism evidence="2 3">
    <name type="scientific">Ambrosiozyma monospora</name>
    <name type="common">Yeast</name>
    <name type="synonym">Endomycopsis monosporus</name>
    <dbReference type="NCBI Taxonomy" id="43982"/>
    <lineage>
        <taxon>Eukaryota</taxon>
        <taxon>Fungi</taxon>
        <taxon>Dikarya</taxon>
        <taxon>Ascomycota</taxon>
        <taxon>Saccharomycotina</taxon>
        <taxon>Pichiomycetes</taxon>
        <taxon>Pichiales</taxon>
        <taxon>Pichiaceae</taxon>
        <taxon>Ambrosiozyma</taxon>
    </lineage>
</organism>
<dbReference type="AlphaFoldDB" id="A0A9W6Z3E4"/>
<dbReference type="EMBL" id="BSXU01005603">
    <property type="protein sequence ID" value="GMG54910.1"/>
    <property type="molecule type" value="Genomic_DNA"/>
</dbReference>
<feature type="compositionally biased region" description="Basic and acidic residues" evidence="1">
    <location>
        <begin position="146"/>
        <end position="165"/>
    </location>
</feature>
<feature type="region of interest" description="Disordered" evidence="1">
    <location>
        <begin position="142"/>
        <end position="218"/>
    </location>
</feature>
<name>A0A9W6Z3E4_AMBMO</name>
<reference evidence="2" key="1">
    <citation type="submission" date="2023-04" db="EMBL/GenBank/DDBJ databases">
        <title>Ambrosiozyma monospora NBRC 1965.</title>
        <authorList>
            <person name="Ichikawa N."/>
            <person name="Sato H."/>
            <person name="Tonouchi N."/>
        </authorList>
    </citation>
    <scope>NUCLEOTIDE SEQUENCE</scope>
    <source>
        <strain evidence="2">NBRC 1965</strain>
    </source>
</reference>
<accession>A0A9W6Z3E4</accession>
<evidence type="ECO:0000256" key="1">
    <source>
        <dbReference type="SAM" id="MobiDB-lite"/>
    </source>
</evidence>
<feature type="compositionally biased region" description="Low complexity" evidence="1">
    <location>
        <begin position="56"/>
        <end position="72"/>
    </location>
</feature>